<sequence length="285" mass="33301">MKAYIYYENVKYLIACQTDMNRVLSIFRKLSTIYVYNGKYKEGVSTCKYALSRFKMDDNYKAIFTFNMSMYYNYLKEYDKSLDVLLEAEDSIKKAFPDRVKDILLLKASSLHGVKHYAGALGTYTEILNSTEKNDYNNLCVYYNNMAEIYCLMGNTDIAKNYVQTVKSYLVKVSDDFKYLPQIYLGLGRVYIMLKEQDKGLELLLKALGTSKSFKYHSVTKDIINEFTGFNNEVTDIDIKEEFVILTEHTGFIDNKLLYNIMEYFSRLNKNDELISICKFCKKMA</sequence>
<evidence type="ECO:0000313" key="1">
    <source>
        <dbReference type="EMBL" id="URZ13677.1"/>
    </source>
</evidence>
<dbReference type="KEGG" id="crw:CROST_044430"/>
<keyword evidence="2" id="KW-1185">Reference proteome</keyword>
<proteinExistence type="predicted"/>
<dbReference type="Proteomes" id="UP000190951">
    <property type="component" value="Chromosome"/>
</dbReference>
<name>A0A1S8M9X9_9CLOT</name>
<organism evidence="1 2">
    <name type="scientific">Clostridium felsineum</name>
    <dbReference type="NCBI Taxonomy" id="36839"/>
    <lineage>
        <taxon>Bacteria</taxon>
        <taxon>Bacillati</taxon>
        <taxon>Bacillota</taxon>
        <taxon>Clostridia</taxon>
        <taxon>Eubacteriales</taxon>
        <taxon>Clostridiaceae</taxon>
        <taxon>Clostridium</taxon>
    </lineage>
</organism>
<evidence type="ECO:0000313" key="2">
    <source>
        <dbReference type="Proteomes" id="UP000190951"/>
    </source>
</evidence>
<dbReference type="AlphaFoldDB" id="A0A1S8M9X9"/>
<reference evidence="1 2" key="1">
    <citation type="submission" date="2022-04" db="EMBL/GenBank/DDBJ databases">
        <title>Genome sequence of C. roseum typestrain.</title>
        <authorList>
            <person name="Poehlein A."/>
            <person name="Schoch T."/>
            <person name="Duerre P."/>
            <person name="Daniel R."/>
        </authorList>
    </citation>
    <scope>NUCLEOTIDE SEQUENCE [LARGE SCALE GENOMIC DNA]</scope>
    <source>
        <strain evidence="1 2">DSM 7320</strain>
    </source>
</reference>
<dbReference type="InterPro" id="IPR011990">
    <property type="entry name" value="TPR-like_helical_dom_sf"/>
</dbReference>
<gene>
    <name evidence="1" type="ORF">CROST_044430</name>
</gene>
<protein>
    <submittedName>
        <fullName evidence="1">Uncharacterized protein</fullName>
    </submittedName>
</protein>
<dbReference type="Gene3D" id="1.25.40.10">
    <property type="entry name" value="Tetratricopeptide repeat domain"/>
    <property type="match status" value="1"/>
</dbReference>
<dbReference type="STRING" id="84029.CROST_21360"/>
<accession>A0A1S8M9X9</accession>
<dbReference type="EMBL" id="CP096983">
    <property type="protein sequence ID" value="URZ13677.1"/>
    <property type="molecule type" value="Genomic_DNA"/>
</dbReference>
<dbReference type="SUPFAM" id="SSF48452">
    <property type="entry name" value="TPR-like"/>
    <property type="match status" value="1"/>
</dbReference>